<evidence type="ECO:0000259" key="2">
    <source>
        <dbReference type="PROSITE" id="PS50404"/>
    </source>
</evidence>
<evidence type="ECO:0000259" key="3">
    <source>
        <dbReference type="PROSITE" id="PS50405"/>
    </source>
</evidence>
<comment type="similarity">
    <text evidence="1">Belongs to the GST superfamily.</text>
</comment>
<dbReference type="PROSITE" id="PS50404">
    <property type="entry name" value="GST_NTER"/>
    <property type="match status" value="1"/>
</dbReference>
<feature type="domain" description="GST N-terminal" evidence="2">
    <location>
        <begin position="6"/>
        <end position="85"/>
    </location>
</feature>
<dbReference type="PROSITE" id="PS51354">
    <property type="entry name" value="GLUTAREDOXIN_2"/>
    <property type="match status" value="1"/>
</dbReference>
<sequence length="236" mass="25743">MGSTNDKLILYTNRRCPWAHRAHIVLDELKIPFEEVTIDLDTPRTAEYLAINPRGLVPALDYNGEIIIESAIVANFLANAYPSHLLPPSNAPGGALQRARIDLFVDAFISKFQGSLFKLFTANTDEEIDAVVEAAVGAVLKEVEPKLADAKPFFGGSDKITQAEVLTGSFAIRLVTLTKHEVYPSKLATALAEKAPNFWKWVEAVSAHPSVNGIFEEEAIVEGTKARIAKMKAAAK</sequence>
<feature type="domain" description="GST C-terminal" evidence="3">
    <location>
        <begin position="94"/>
        <end position="232"/>
    </location>
</feature>
<dbReference type="InterPro" id="IPR040079">
    <property type="entry name" value="Glutathione_S-Trfase"/>
</dbReference>
<dbReference type="SUPFAM" id="SSF47616">
    <property type="entry name" value="GST C-terminal domain-like"/>
    <property type="match status" value="1"/>
</dbReference>
<accession>A0AAE0IU60</accession>
<name>A0AAE0IU60_9PEZI</name>
<dbReference type="SFLD" id="SFLDG00358">
    <property type="entry name" value="Main_(cytGST)"/>
    <property type="match status" value="1"/>
</dbReference>
<gene>
    <name evidence="4" type="ORF">B0H66DRAFT_95204</name>
</gene>
<reference evidence="4" key="2">
    <citation type="submission" date="2023-06" db="EMBL/GenBank/DDBJ databases">
        <authorList>
            <consortium name="Lawrence Berkeley National Laboratory"/>
            <person name="Haridas S."/>
            <person name="Hensen N."/>
            <person name="Bonometti L."/>
            <person name="Westerberg I."/>
            <person name="Brannstrom I.O."/>
            <person name="Guillou S."/>
            <person name="Cros-Aarteil S."/>
            <person name="Calhoun S."/>
            <person name="Kuo A."/>
            <person name="Mondo S."/>
            <person name="Pangilinan J."/>
            <person name="Riley R."/>
            <person name="Labutti K."/>
            <person name="Andreopoulos B."/>
            <person name="Lipzen A."/>
            <person name="Chen C."/>
            <person name="Yanf M."/>
            <person name="Daum C."/>
            <person name="Ng V."/>
            <person name="Clum A."/>
            <person name="Steindorff A."/>
            <person name="Ohm R."/>
            <person name="Martin F."/>
            <person name="Silar P."/>
            <person name="Natvig D."/>
            <person name="Lalanne C."/>
            <person name="Gautier V."/>
            <person name="Ament-Velasquez S.L."/>
            <person name="Kruys A."/>
            <person name="Hutchinson M.I."/>
            <person name="Powell A.J."/>
            <person name="Barry K."/>
            <person name="Miller A.N."/>
            <person name="Grigoriev I.V."/>
            <person name="Debuchy R."/>
            <person name="Gladieux P."/>
            <person name="Thoren M.H."/>
            <person name="Johannesson H."/>
        </authorList>
    </citation>
    <scope>NUCLEOTIDE SEQUENCE</scope>
    <source>
        <strain evidence="4">CBS 118394</strain>
    </source>
</reference>
<evidence type="ECO:0000313" key="5">
    <source>
        <dbReference type="Proteomes" id="UP001283341"/>
    </source>
</evidence>
<dbReference type="SFLD" id="SFLDS00019">
    <property type="entry name" value="Glutathione_Transferase_(cytos"/>
    <property type="match status" value="1"/>
</dbReference>
<dbReference type="GO" id="GO:0005737">
    <property type="term" value="C:cytoplasm"/>
    <property type="evidence" value="ECO:0007669"/>
    <property type="project" value="TreeGrafter"/>
</dbReference>
<dbReference type="InterPro" id="IPR050983">
    <property type="entry name" value="GST_Omega/HSP26"/>
</dbReference>
<keyword evidence="5" id="KW-1185">Reference proteome</keyword>
<dbReference type="Gene3D" id="1.20.1050.10">
    <property type="match status" value="1"/>
</dbReference>
<proteinExistence type="inferred from homology"/>
<comment type="caution">
    <text evidence="4">The sequence shown here is derived from an EMBL/GenBank/DDBJ whole genome shotgun (WGS) entry which is preliminary data.</text>
</comment>
<dbReference type="CDD" id="cd00570">
    <property type="entry name" value="GST_N_family"/>
    <property type="match status" value="1"/>
</dbReference>
<dbReference type="InterPro" id="IPR010987">
    <property type="entry name" value="Glutathione-S-Trfase_C-like"/>
</dbReference>
<organism evidence="4 5">
    <name type="scientific">Apodospora peruviana</name>
    <dbReference type="NCBI Taxonomy" id="516989"/>
    <lineage>
        <taxon>Eukaryota</taxon>
        <taxon>Fungi</taxon>
        <taxon>Dikarya</taxon>
        <taxon>Ascomycota</taxon>
        <taxon>Pezizomycotina</taxon>
        <taxon>Sordariomycetes</taxon>
        <taxon>Sordariomycetidae</taxon>
        <taxon>Sordariales</taxon>
        <taxon>Lasiosphaeriaceae</taxon>
        <taxon>Apodospora</taxon>
    </lineage>
</organism>
<dbReference type="InterPro" id="IPR036249">
    <property type="entry name" value="Thioredoxin-like_sf"/>
</dbReference>
<reference evidence="4" key="1">
    <citation type="journal article" date="2023" name="Mol. Phylogenet. Evol.">
        <title>Genome-scale phylogeny and comparative genomics of the fungal order Sordariales.</title>
        <authorList>
            <person name="Hensen N."/>
            <person name="Bonometti L."/>
            <person name="Westerberg I."/>
            <person name="Brannstrom I.O."/>
            <person name="Guillou S."/>
            <person name="Cros-Aarteil S."/>
            <person name="Calhoun S."/>
            <person name="Haridas S."/>
            <person name="Kuo A."/>
            <person name="Mondo S."/>
            <person name="Pangilinan J."/>
            <person name="Riley R."/>
            <person name="LaButti K."/>
            <person name="Andreopoulos B."/>
            <person name="Lipzen A."/>
            <person name="Chen C."/>
            <person name="Yan M."/>
            <person name="Daum C."/>
            <person name="Ng V."/>
            <person name="Clum A."/>
            <person name="Steindorff A."/>
            <person name="Ohm R.A."/>
            <person name="Martin F."/>
            <person name="Silar P."/>
            <person name="Natvig D.O."/>
            <person name="Lalanne C."/>
            <person name="Gautier V."/>
            <person name="Ament-Velasquez S.L."/>
            <person name="Kruys A."/>
            <person name="Hutchinson M.I."/>
            <person name="Powell A.J."/>
            <person name="Barry K."/>
            <person name="Miller A.N."/>
            <person name="Grigoriev I.V."/>
            <person name="Debuchy R."/>
            <person name="Gladieux P."/>
            <person name="Hiltunen Thoren M."/>
            <person name="Johannesson H."/>
        </authorList>
    </citation>
    <scope>NUCLEOTIDE SEQUENCE</scope>
    <source>
        <strain evidence="4">CBS 118394</strain>
    </source>
</reference>
<dbReference type="EMBL" id="JAUEDM010000001">
    <property type="protein sequence ID" value="KAK3331314.1"/>
    <property type="molecule type" value="Genomic_DNA"/>
</dbReference>
<dbReference type="Pfam" id="PF13409">
    <property type="entry name" value="GST_N_2"/>
    <property type="match status" value="1"/>
</dbReference>
<dbReference type="SUPFAM" id="SSF52833">
    <property type="entry name" value="Thioredoxin-like"/>
    <property type="match status" value="1"/>
</dbReference>
<dbReference type="AlphaFoldDB" id="A0AAE0IU60"/>
<dbReference type="InterPro" id="IPR004045">
    <property type="entry name" value="Glutathione_S-Trfase_N"/>
</dbReference>
<evidence type="ECO:0000313" key="4">
    <source>
        <dbReference type="EMBL" id="KAK3331314.1"/>
    </source>
</evidence>
<protein>
    <submittedName>
        <fullName evidence="4">Thioredoxin-like protein</fullName>
    </submittedName>
</protein>
<dbReference type="PANTHER" id="PTHR43968">
    <property type="match status" value="1"/>
</dbReference>
<dbReference type="InterPro" id="IPR036282">
    <property type="entry name" value="Glutathione-S-Trfase_C_sf"/>
</dbReference>
<dbReference type="PROSITE" id="PS50405">
    <property type="entry name" value="GST_CTER"/>
    <property type="match status" value="1"/>
</dbReference>
<dbReference type="Proteomes" id="UP001283341">
    <property type="component" value="Unassembled WGS sequence"/>
</dbReference>
<evidence type="ECO:0000256" key="1">
    <source>
        <dbReference type="ARBA" id="ARBA00007409"/>
    </source>
</evidence>
<dbReference type="PANTHER" id="PTHR43968:SF8">
    <property type="entry name" value="S-TRANSFERASE, PUTATIVE (AFU_ORTHOLOGUE AFUA_2G00590)-RELATED"/>
    <property type="match status" value="1"/>
</dbReference>
<dbReference type="Gene3D" id="3.40.30.10">
    <property type="entry name" value="Glutaredoxin"/>
    <property type="match status" value="1"/>
</dbReference>